<gene>
    <name evidence="1" type="ORF">UFOPK3564_01695</name>
</gene>
<protein>
    <submittedName>
        <fullName evidence="1">Unannotated protein</fullName>
    </submittedName>
</protein>
<dbReference type="AlphaFoldDB" id="A0A6J7HQ63"/>
<organism evidence="1">
    <name type="scientific">freshwater metagenome</name>
    <dbReference type="NCBI Taxonomy" id="449393"/>
    <lineage>
        <taxon>unclassified sequences</taxon>
        <taxon>metagenomes</taxon>
        <taxon>ecological metagenomes</taxon>
    </lineage>
</organism>
<dbReference type="InterPro" id="IPR006311">
    <property type="entry name" value="TAT_signal"/>
</dbReference>
<dbReference type="PROSITE" id="PS51318">
    <property type="entry name" value="TAT"/>
    <property type="match status" value="1"/>
</dbReference>
<proteinExistence type="predicted"/>
<reference evidence="1" key="1">
    <citation type="submission" date="2020-05" db="EMBL/GenBank/DDBJ databases">
        <authorList>
            <person name="Chiriac C."/>
            <person name="Salcher M."/>
            <person name="Ghai R."/>
            <person name="Kavagutti S V."/>
        </authorList>
    </citation>
    <scope>NUCLEOTIDE SEQUENCE</scope>
</reference>
<name>A0A6J7HQ63_9ZZZZ</name>
<evidence type="ECO:0000313" key="1">
    <source>
        <dbReference type="EMBL" id="CAB4918310.1"/>
    </source>
</evidence>
<dbReference type="EMBL" id="CAFBMK010000093">
    <property type="protein sequence ID" value="CAB4918310.1"/>
    <property type="molecule type" value="Genomic_DNA"/>
</dbReference>
<sequence>MLCADPPLSLLRSRLLAWSLSAALLAFAATAAAPQTASAATYHVYGCKTPSGAPAPVSGWTSSTNLPSGYGGGSNSCPNGGGLLAYLMGDINHQVGEGVTWNFQAPEPLRLVDATIWRTGMANGGGPNATAQAFWTSGRPAFDSTNVYDQCTFAYGCARIGDATYGRTDANKTVVPPQFLSDRAIISANAICGGSAGSTCYATGPGNKAEATINASDIRVDDPSAPVVRSSSGTLTAGSGILAGTVGATVQASDDGSGIYVVGVEIDGKTVASAPFPNGGQRCTALDAGDGTRGFLYVDPCPTTGATSVELDTRTIPDGVHNVSLYVEDAAGNRALVSSGSTIVKNSNIIGPGDPISLRGEPNGSPITDQGRLTGAFKVTPSKRCRSKSYRRKHKVSCSPRRSIVRRSYAAKGNSTISGRLRTPDGAAIANARISIVATPRNGGGAPREVATATTSATGLWTAQVPRTFSSVLTVKWVARTKDTLPAVTRDLQHRIGSRTSLRITPKRTRRGKSVRISGTLFSPEGNRSGVPVSVEVRYRGRWRPFATTRTNDSGRWSTRYRFSRRADRGTYRMRAKPARATGYAYETGSSNVRGVRVR</sequence>
<accession>A0A6J7HQ63</accession>